<dbReference type="InterPro" id="IPR012685">
    <property type="entry name" value="CHP02304_F390_synth-rel"/>
</dbReference>
<accession>A0A369YJ11</accession>
<dbReference type="STRING" id="1035839.GCA_000238795_00660"/>
<proteinExistence type="predicted"/>
<gene>
    <name evidence="1" type="ORF">DPV93_01515</name>
</gene>
<evidence type="ECO:0000313" key="1">
    <source>
        <dbReference type="EMBL" id="RDE73863.1"/>
    </source>
</evidence>
<dbReference type="EMBL" id="QEPN01000001">
    <property type="protein sequence ID" value="RDE73863.1"/>
    <property type="molecule type" value="Genomic_DNA"/>
</dbReference>
<dbReference type="Proteomes" id="UP000253872">
    <property type="component" value="Unassembled WGS sequence"/>
</dbReference>
<dbReference type="PANTHER" id="PTHR36932:SF1">
    <property type="entry name" value="CAPSULAR POLYSACCHARIDE BIOSYNTHESIS PROTEIN"/>
    <property type="match status" value="1"/>
</dbReference>
<sequence>MNIISLLYHYWQCKRLKFSDRLQLTHYQQRQWEKFTRKVLPKSPYFYPYLGKPLADFPLMNKQIMMDNFDQLNTAHLKLAEVLECALAAEHSRDFRPTLGKYSVGLSSGTSGKRGVFLVSPQEQAKWAGTILAKLLPNGLFHPEKIAFFLRANNNLYNAVRSRTISFEFFDLFSPFEQSIQRLIAYQPSIIVAPAQVLYQLALDERLSNLPVKKVISVAEVLDPQTKALLQSRFDQVGEVYQATEGFLASTCHLGHLHLNEDLLIVEQETIDEHRFIPIITDFSRISQPIVRYRLDDVLVKHPEPCPCGSVLQRIEKIEGRLADTLRLGGVSQPEVLIFADVCERIFAQALPIDVDYQLDQIAKNQLKLTACCDELTLKACQAHFISIFNQLGVATDSLQWELSNQPISRTLTDKRRRIRNLSHLSANKLSVQ</sequence>
<dbReference type="InterPro" id="IPR053158">
    <property type="entry name" value="CapK_Type1_Caps_Biosynth"/>
</dbReference>
<dbReference type="NCBIfam" id="TIGR02304">
    <property type="entry name" value="aden_form_hyp"/>
    <property type="match status" value="1"/>
</dbReference>
<reference evidence="1 2" key="1">
    <citation type="submission" date="2018-05" db="EMBL/GenBank/DDBJ databases">
        <title>Draft Genome Sequences for a Diverse set of 7 Haemophilus Species.</title>
        <authorList>
            <person name="Nichols M."/>
            <person name="Topaz N."/>
            <person name="Wang X."/>
            <person name="Wang X."/>
            <person name="Boxrud D."/>
        </authorList>
    </citation>
    <scope>NUCLEOTIDE SEQUENCE [LARGE SCALE GENOMIC DNA]</scope>
    <source>
        <strain evidence="1 2">C2002001239</strain>
    </source>
</reference>
<dbReference type="AlphaFoldDB" id="A0A369YJ11"/>
<protein>
    <submittedName>
        <fullName evidence="1">CoF synthetase</fullName>
    </submittedName>
</protein>
<name>A0A369YJ11_9PAST</name>
<dbReference type="RefSeq" id="WP_111401649.1">
    <property type="nucleotide sequence ID" value="NZ_QEPN01000001.1"/>
</dbReference>
<comment type="caution">
    <text evidence="1">The sequence shown here is derived from an EMBL/GenBank/DDBJ whole genome shotgun (WGS) entry which is preliminary data.</text>
</comment>
<evidence type="ECO:0000313" key="2">
    <source>
        <dbReference type="Proteomes" id="UP000253872"/>
    </source>
</evidence>
<dbReference type="InterPro" id="IPR042099">
    <property type="entry name" value="ANL_N_sf"/>
</dbReference>
<dbReference type="PANTHER" id="PTHR36932">
    <property type="entry name" value="CAPSULAR POLYSACCHARIDE BIOSYNTHESIS PROTEIN"/>
    <property type="match status" value="1"/>
</dbReference>
<organism evidence="1 2">
    <name type="scientific">Haemophilus sputorum</name>
    <dbReference type="NCBI Taxonomy" id="1078480"/>
    <lineage>
        <taxon>Bacteria</taxon>
        <taxon>Pseudomonadati</taxon>
        <taxon>Pseudomonadota</taxon>
        <taxon>Gammaproteobacteria</taxon>
        <taxon>Pasteurellales</taxon>
        <taxon>Pasteurellaceae</taxon>
        <taxon>Haemophilus</taxon>
    </lineage>
</organism>
<dbReference type="Gene3D" id="3.40.50.12780">
    <property type="entry name" value="N-terminal domain of ligase-like"/>
    <property type="match status" value="1"/>
</dbReference>